<dbReference type="AlphaFoldDB" id="A0A915KVE5"/>
<dbReference type="Proteomes" id="UP000887565">
    <property type="component" value="Unplaced"/>
</dbReference>
<accession>A0A915KVE5</accession>
<feature type="region of interest" description="Disordered" evidence="1">
    <location>
        <begin position="1"/>
        <end position="63"/>
    </location>
</feature>
<reference evidence="3" key="1">
    <citation type="submission" date="2022-11" db="UniProtKB">
        <authorList>
            <consortium name="WormBaseParasite"/>
        </authorList>
    </citation>
    <scope>IDENTIFICATION</scope>
</reference>
<dbReference type="WBParaSite" id="nRc.2.0.1.t42443-RA">
    <property type="protein sequence ID" value="nRc.2.0.1.t42443-RA"/>
    <property type="gene ID" value="nRc.2.0.1.g42443"/>
</dbReference>
<evidence type="ECO:0000313" key="3">
    <source>
        <dbReference type="WBParaSite" id="nRc.2.0.1.t42443-RA"/>
    </source>
</evidence>
<evidence type="ECO:0000313" key="2">
    <source>
        <dbReference type="Proteomes" id="UP000887565"/>
    </source>
</evidence>
<sequence length="147" mass="17228">MFGRPPYSIPPPTTAKRNDAELEDDPTYHASDVSGSENEDAAEENEEQEVARGSRWGKRHPEKWKKNVAKRKWSTDLASKVLFNRTKDDNGSTLNWLRIVTLKFESAIPPKFFFKYEFDDEYTVSRNFQKKGDLSTQSNFMFNRRQR</sequence>
<protein>
    <submittedName>
        <fullName evidence="3">Uncharacterized protein</fullName>
    </submittedName>
</protein>
<evidence type="ECO:0000256" key="1">
    <source>
        <dbReference type="SAM" id="MobiDB-lite"/>
    </source>
</evidence>
<keyword evidence="2" id="KW-1185">Reference proteome</keyword>
<feature type="compositionally biased region" description="Acidic residues" evidence="1">
    <location>
        <begin position="37"/>
        <end position="48"/>
    </location>
</feature>
<organism evidence="2 3">
    <name type="scientific">Romanomermis culicivorax</name>
    <name type="common">Nematode worm</name>
    <dbReference type="NCBI Taxonomy" id="13658"/>
    <lineage>
        <taxon>Eukaryota</taxon>
        <taxon>Metazoa</taxon>
        <taxon>Ecdysozoa</taxon>
        <taxon>Nematoda</taxon>
        <taxon>Enoplea</taxon>
        <taxon>Dorylaimia</taxon>
        <taxon>Mermithida</taxon>
        <taxon>Mermithoidea</taxon>
        <taxon>Mermithidae</taxon>
        <taxon>Romanomermis</taxon>
    </lineage>
</organism>
<proteinExistence type="predicted"/>
<name>A0A915KVE5_ROMCU</name>